<name>A0A672I181_SALFA</name>
<protein>
    <submittedName>
        <fullName evidence="2">Uncharacterized protein</fullName>
    </submittedName>
</protein>
<keyword evidence="3" id="KW-1185">Reference proteome</keyword>
<feature type="signal peptide" evidence="1">
    <location>
        <begin position="1"/>
        <end position="18"/>
    </location>
</feature>
<keyword evidence="1" id="KW-0732">Signal</keyword>
<feature type="chain" id="PRO_5025684436" evidence="1">
    <location>
        <begin position="19"/>
        <end position="129"/>
    </location>
</feature>
<dbReference type="Proteomes" id="UP000472267">
    <property type="component" value="Chromosome 22"/>
</dbReference>
<sequence>SFYLVVCMFSMCGGGVCADISGVHVGDVCMVSMIRSCVLSSGGLGSVRHVGAVSCLAGVTSSLIDCPVCMLVNCWWWWLKRGGCAAHEVIHLLEHLITFTCTEFVSACSLRSVQCEASGLSAFSFGGMS</sequence>
<evidence type="ECO:0000313" key="3">
    <source>
        <dbReference type="Proteomes" id="UP000472267"/>
    </source>
</evidence>
<reference evidence="2" key="2">
    <citation type="submission" date="2025-08" db="UniProtKB">
        <authorList>
            <consortium name="Ensembl"/>
        </authorList>
    </citation>
    <scope>IDENTIFICATION</scope>
</reference>
<dbReference type="Ensembl" id="ENSSFAT00005036132.1">
    <property type="protein sequence ID" value="ENSSFAP00005034825.1"/>
    <property type="gene ID" value="ENSSFAG00005017666.1"/>
</dbReference>
<dbReference type="InParanoid" id="A0A672I181"/>
<evidence type="ECO:0000313" key="2">
    <source>
        <dbReference type="Ensembl" id="ENSSFAP00005034825.1"/>
    </source>
</evidence>
<reference evidence="2" key="1">
    <citation type="submission" date="2019-06" db="EMBL/GenBank/DDBJ databases">
        <authorList>
            <consortium name="Wellcome Sanger Institute Data Sharing"/>
        </authorList>
    </citation>
    <scope>NUCLEOTIDE SEQUENCE [LARGE SCALE GENOMIC DNA]</scope>
</reference>
<accession>A0A672I181</accession>
<proteinExistence type="predicted"/>
<evidence type="ECO:0000256" key="1">
    <source>
        <dbReference type="SAM" id="SignalP"/>
    </source>
</evidence>
<dbReference type="AlphaFoldDB" id="A0A672I181"/>
<organism evidence="2 3">
    <name type="scientific">Salarias fasciatus</name>
    <name type="common">Jewelled blenny</name>
    <name type="synonym">Blennius fasciatus</name>
    <dbReference type="NCBI Taxonomy" id="181472"/>
    <lineage>
        <taxon>Eukaryota</taxon>
        <taxon>Metazoa</taxon>
        <taxon>Chordata</taxon>
        <taxon>Craniata</taxon>
        <taxon>Vertebrata</taxon>
        <taxon>Euteleostomi</taxon>
        <taxon>Actinopterygii</taxon>
        <taxon>Neopterygii</taxon>
        <taxon>Teleostei</taxon>
        <taxon>Neoteleostei</taxon>
        <taxon>Acanthomorphata</taxon>
        <taxon>Ovalentaria</taxon>
        <taxon>Blenniimorphae</taxon>
        <taxon>Blenniiformes</taxon>
        <taxon>Blennioidei</taxon>
        <taxon>Blenniidae</taxon>
        <taxon>Salariinae</taxon>
        <taxon>Salarias</taxon>
    </lineage>
</organism>
<reference evidence="2" key="3">
    <citation type="submission" date="2025-09" db="UniProtKB">
        <authorList>
            <consortium name="Ensembl"/>
        </authorList>
    </citation>
    <scope>IDENTIFICATION</scope>
</reference>